<keyword evidence="3 7" id="KW-0479">Metal-binding</keyword>
<keyword evidence="7" id="KW-0690">Ribosome biogenesis</keyword>
<dbReference type="Pfam" id="PF02130">
    <property type="entry name" value="YbeY"/>
    <property type="match status" value="1"/>
</dbReference>
<dbReference type="AlphaFoldDB" id="A0A2U2J3M7"/>
<comment type="subcellular location">
    <subcellularLocation>
        <location evidence="7">Cytoplasm</location>
    </subcellularLocation>
</comment>
<feature type="binding site" evidence="7">
    <location>
        <position position="128"/>
    </location>
    <ligand>
        <name>Zn(2+)</name>
        <dbReference type="ChEBI" id="CHEBI:29105"/>
        <note>catalytic</note>
    </ligand>
</feature>
<protein>
    <recommendedName>
        <fullName evidence="7">Endoribonuclease YbeY</fullName>
        <ecNumber evidence="7">3.1.-.-</ecNumber>
    </recommendedName>
</protein>
<dbReference type="NCBIfam" id="TIGR00043">
    <property type="entry name" value="rRNA maturation RNase YbeY"/>
    <property type="match status" value="1"/>
</dbReference>
<comment type="function">
    <text evidence="7">Single strand-specific metallo-endoribonuclease involved in late-stage 70S ribosome quality control and in maturation of the 3' terminus of the 16S rRNA.</text>
</comment>
<comment type="similarity">
    <text evidence="1 7">Belongs to the endoribonuclease YbeY family.</text>
</comment>
<comment type="caution">
    <text evidence="8">The sequence shown here is derived from an EMBL/GenBank/DDBJ whole genome shotgun (WGS) entry which is preliminary data.</text>
</comment>
<evidence type="ECO:0000256" key="4">
    <source>
        <dbReference type="ARBA" id="ARBA00022759"/>
    </source>
</evidence>
<dbReference type="GO" id="GO:0004521">
    <property type="term" value="F:RNA endonuclease activity"/>
    <property type="evidence" value="ECO:0007669"/>
    <property type="project" value="UniProtKB-UniRule"/>
</dbReference>
<keyword evidence="5 7" id="KW-0378">Hydrolase</keyword>
<keyword evidence="2 7" id="KW-0540">Nuclease</keyword>
<dbReference type="GO" id="GO:0008270">
    <property type="term" value="F:zinc ion binding"/>
    <property type="evidence" value="ECO:0007669"/>
    <property type="project" value="UniProtKB-UniRule"/>
</dbReference>
<gene>
    <name evidence="7 8" type="primary">ybeY</name>
    <name evidence="8" type="ORF">DF286_08700</name>
</gene>
<dbReference type="HAMAP" id="MF_00009">
    <property type="entry name" value="Endoribonucl_YbeY"/>
    <property type="match status" value="1"/>
</dbReference>
<keyword evidence="4 7" id="KW-0255">Endonuclease</keyword>
<keyword evidence="6 7" id="KW-0862">Zinc</keyword>
<comment type="cofactor">
    <cofactor evidence="7">
        <name>Zn(2+)</name>
        <dbReference type="ChEBI" id="CHEBI:29105"/>
    </cofactor>
    <text evidence="7">Binds 1 zinc ion.</text>
</comment>
<evidence type="ECO:0000256" key="2">
    <source>
        <dbReference type="ARBA" id="ARBA00022722"/>
    </source>
</evidence>
<accession>A0A2U2J3M7</accession>
<dbReference type="SUPFAM" id="SSF55486">
    <property type="entry name" value="Metalloproteases ('zincins'), catalytic domain"/>
    <property type="match status" value="1"/>
</dbReference>
<dbReference type="InterPro" id="IPR002036">
    <property type="entry name" value="YbeY"/>
</dbReference>
<organism evidence="8 9">
    <name type="scientific">Allosphingosinicella humi</name>
    <dbReference type="NCBI Taxonomy" id="2068657"/>
    <lineage>
        <taxon>Bacteria</taxon>
        <taxon>Pseudomonadati</taxon>
        <taxon>Pseudomonadota</taxon>
        <taxon>Alphaproteobacteria</taxon>
        <taxon>Sphingomonadales</taxon>
        <taxon>Sphingomonadaceae</taxon>
        <taxon>Allosphingosinicella</taxon>
    </lineage>
</organism>
<keyword evidence="7" id="KW-0698">rRNA processing</keyword>
<evidence type="ECO:0000256" key="6">
    <source>
        <dbReference type="ARBA" id="ARBA00022833"/>
    </source>
</evidence>
<evidence type="ECO:0000256" key="1">
    <source>
        <dbReference type="ARBA" id="ARBA00010875"/>
    </source>
</evidence>
<dbReference type="PROSITE" id="PS01306">
    <property type="entry name" value="UPF0054"/>
    <property type="match status" value="1"/>
</dbReference>
<dbReference type="PANTHER" id="PTHR46986:SF1">
    <property type="entry name" value="ENDORIBONUCLEASE YBEY, CHLOROPLASTIC"/>
    <property type="match status" value="1"/>
</dbReference>
<evidence type="ECO:0000313" key="8">
    <source>
        <dbReference type="EMBL" id="PWG02937.1"/>
    </source>
</evidence>
<evidence type="ECO:0000313" key="9">
    <source>
        <dbReference type="Proteomes" id="UP000245916"/>
    </source>
</evidence>
<sequence>MILVEADAGGEWDSRVDWEDLAERAVLSAVACSSRAALNNSDLAIEISVKFTDDEEVKALNATYRGKDKATNVLSFPMVEPGLLDSIASADSGEVLLGDVVLAHGVCAREAAEKGVATETHAAHLVVHGTLHLLGYDHETSDADAESMEAVEREALAAIGIDDPYTVTEVET</sequence>
<dbReference type="RefSeq" id="WP_109271075.1">
    <property type="nucleotide sequence ID" value="NZ_QFFF01000001.1"/>
</dbReference>
<evidence type="ECO:0000256" key="5">
    <source>
        <dbReference type="ARBA" id="ARBA00022801"/>
    </source>
</evidence>
<dbReference type="GO" id="GO:0006364">
    <property type="term" value="P:rRNA processing"/>
    <property type="evidence" value="ECO:0007669"/>
    <property type="project" value="UniProtKB-UniRule"/>
</dbReference>
<dbReference type="EC" id="3.1.-.-" evidence="7"/>
<feature type="binding site" evidence="7">
    <location>
        <position position="132"/>
    </location>
    <ligand>
        <name>Zn(2+)</name>
        <dbReference type="ChEBI" id="CHEBI:29105"/>
        <note>catalytic</note>
    </ligand>
</feature>
<dbReference type="EMBL" id="QFFF01000001">
    <property type="protein sequence ID" value="PWG02937.1"/>
    <property type="molecule type" value="Genomic_DNA"/>
</dbReference>
<feature type="binding site" evidence="7">
    <location>
        <position position="138"/>
    </location>
    <ligand>
        <name>Zn(2+)</name>
        <dbReference type="ChEBI" id="CHEBI:29105"/>
        <note>catalytic</note>
    </ligand>
</feature>
<dbReference type="Proteomes" id="UP000245916">
    <property type="component" value="Unassembled WGS sequence"/>
</dbReference>
<reference evidence="8 9" key="1">
    <citation type="submission" date="2018-05" db="EMBL/GenBank/DDBJ databases">
        <title>Genome of Sphingosinicella humi QZX222.</title>
        <authorList>
            <person name="Qiao Z."/>
            <person name="Wang G."/>
        </authorList>
    </citation>
    <scope>NUCLEOTIDE SEQUENCE [LARGE SCALE GENOMIC DNA]</scope>
    <source>
        <strain evidence="8 9">QZX222</strain>
    </source>
</reference>
<dbReference type="Gene3D" id="3.40.390.30">
    <property type="entry name" value="Metalloproteases ('zincins'), catalytic domain"/>
    <property type="match status" value="1"/>
</dbReference>
<evidence type="ECO:0000256" key="3">
    <source>
        <dbReference type="ARBA" id="ARBA00022723"/>
    </source>
</evidence>
<dbReference type="InterPro" id="IPR020549">
    <property type="entry name" value="YbeY_CS"/>
</dbReference>
<proteinExistence type="inferred from homology"/>
<dbReference type="OrthoDB" id="9807740at2"/>
<name>A0A2U2J3M7_9SPHN</name>
<evidence type="ECO:0000256" key="7">
    <source>
        <dbReference type="HAMAP-Rule" id="MF_00009"/>
    </source>
</evidence>
<dbReference type="InterPro" id="IPR023091">
    <property type="entry name" value="MetalPrtase_cat_dom_sf_prd"/>
</dbReference>
<keyword evidence="7" id="KW-0963">Cytoplasm</keyword>
<dbReference type="GO" id="GO:0004222">
    <property type="term" value="F:metalloendopeptidase activity"/>
    <property type="evidence" value="ECO:0007669"/>
    <property type="project" value="InterPro"/>
</dbReference>
<keyword evidence="9" id="KW-1185">Reference proteome</keyword>
<dbReference type="PANTHER" id="PTHR46986">
    <property type="entry name" value="ENDORIBONUCLEASE YBEY, CHLOROPLASTIC"/>
    <property type="match status" value="1"/>
</dbReference>
<dbReference type="GO" id="GO:0005737">
    <property type="term" value="C:cytoplasm"/>
    <property type="evidence" value="ECO:0007669"/>
    <property type="project" value="UniProtKB-SubCell"/>
</dbReference>